<dbReference type="Pfam" id="PF01494">
    <property type="entry name" value="FAD_binding_3"/>
    <property type="match status" value="1"/>
</dbReference>
<dbReference type="Proteomes" id="UP000655044">
    <property type="component" value="Unassembled WGS sequence"/>
</dbReference>
<accession>A0A8J3RZF7</accession>
<dbReference type="SUPFAM" id="SSF51905">
    <property type="entry name" value="FAD/NAD(P)-binding domain"/>
    <property type="match status" value="1"/>
</dbReference>
<dbReference type="PRINTS" id="PR00420">
    <property type="entry name" value="RNGMNOXGNASE"/>
</dbReference>
<comment type="caution">
    <text evidence="2">The sequence shown here is derived from an EMBL/GenBank/DDBJ whole genome shotgun (WGS) entry which is preliminary data.</text>
</comment>
<feature type="domain" description="FAD-binding" evidence="1">
    <location>
        <begin position="5"/>
        <end position="315"/>
    </location>
</feature>
<sequence length="390" mass="41676">MSERTVLISGAGVGGPVLAYWLAEYGFHVTVVERAARQRSSGNPVDVRGPAVEVARRMGVLPRLRETATGTTGLAFVDAAGRRLGRMDMRAAQRAGEVELPRGDLASILYEAGRDRAEYLFGDSVATLDQDGQGVEVTFERAGPRRFGLVIGADGLHSTTRRLAFGQENGLVRHMGLYVATAPIGGGHGAGRDVLMHNTPGRAVAVSPSPGGDIAFFLYRSAAEPGFDHRDTDQHKRLLTRAFAGVSWRAPELLERVRAAEELYFDSVSQVRLPRWWNGRVALLGDAASCVSLFGDGSTLAMAGAFTLAGELAAAPDDPRTAFRRYEAAHRRLVDPKQRNIGRAAALMVPATRGGILTRNLATRLWPAVAAAVRLRNALGGSPAPSHPGT</sequence>
<dbReference type="PANTHER" id="PTHR46865">
    <property type="entry name" value="OXIDOREDUCTASE-RELATED"/>
    <property type="match status" value="1"/>
</dbReference>
<keyword evidence="3" id="KW-1185">Reference proteome</keyword>
<dbReference type="InterPro" id="IPR002938">
    <property type="entry name" value="FAD-bd"/>
</dbReference>
<dbReference type="InterPro" id="IPR051704">
    <property type="entry name" value="FAD_aromatic-hydroxylase"/>
</dbReference>
<dbReference type="AlphaFoldDB" id="A0A8J3RZF7"/>
<dbReference type="OrthoDB" id="3356051at2"/>
<protein>
    <submittedName>
        <fullName evidence="2">Oxidoreductase</fullName>
    </submittedName>
</protein>
<evidence type="ECO:0000313" key="3">
    <source>
        <dbReference type="Proteomes" id="UP000655044"/>
    </source>
</evidence>
<dbReference type="PANTHER" id="PTHR46865:SF2">
    <property type="entry name" value="MONOOXYGENASE"/>
    <property type="match status" value="1"/>
</dbReference>
<reference evidence="2" key="1">
    <citation type="submission" date="2021-01" db="EMBL/GenBank/DDBJ databases">
        <title>Whole genome shotgun sequence of Planobispora rosea NBRC 15558.</title>
        <authorList>
            <person name="Komaki H."/>
            <person name="Tamura T."/>
        </authorList>
    </citation>
    <scope>NUCLEOTIDE SEQUENCE</scope>
    <source>
        <strain evidence="2">NBRC 15558</strain>
    </source>
</reference>
<evidence type="ECO:0000313" key="2">
    <source>
        <dbReference type="EMBL" id="GIH83455.1"/>
    </source>
</evidence>
<evidence type="ECO:0000259" key="1">
    <source>
        <dbReference type="Pfam" id="PF01494"/>
    </source>
</evidence>
<dbReference type="GO" id="GO:0071949">
    <property type="term" value="F:FAD binding"/>
    <property type="evidence" value="ECO:0007669"/>
    <property type="project" value="InterPro"/>
</dbReference>
<organism evidence="2 3">
    <name type="scientific">Planobispora rosea</name>
    <dbReference type="NCBI Taxonomy" id="35762"/>
    <lineage>
        <taxon>Bacteria</taxon>
        <taxon>Bacillati</taxon>
        <taxon>Actinomycetota</taxon>
        <taxon>Actinomycetes</taxon>
        <taxon>Streptosporangiales</taxon>
        <taxon>Streptosporangiaceae</taxon>
        <taxon>Planobispora</taxon>
    </lineage>
</organism>
<dbReference type="EMBL" id="BOOI01000014">
    <property type="protein sequence ID" value="GIH83455.1"/>
    <property type="molecule type" value="Genomic_DNA"/>
</dbReference>
<dbReference type="Gene3D" id="3.30.9.10">
    <property type="entry name" value="D-Amino Acid Oxidase, subunit A, domain 2"/>
    <property type="match status" value="1"/>
</dbReference>
<dbReference type="RefSeq" id="WP_068924152.1">
    <property type="nucleotide sequence ID" value="NZ_BMQP01000005.1"/>
</dbReference>
<dbReference type="Gene3D" id="3.50.50.60">
    <property type="entry name" value="FAD/NAD(P)-binding domain"/>
    <property type="match status" value="1"/>
</dbReference>
<gene>
    <name evidence="2" type="ORF">Pro02_18630</name>
</gene>
<dbReference type="InterPro" id="IPR036188">
    <property type="entry name" value="FAD/NAD-bd_sf"/>
</dbReference>
<name>A0A8J3RZF7_PLARO</name>
<proteinExistence type="predicted"/>